<keyword evidence="2" id="KW-0732">Signal</keyword>
<dbReference type="RefSeq" id="WP_014897993.1">
    <property type="nucleotide sequence ID" value="NC_018513.1"/>
</dbReference>
<dbReference type="InterPro" id="IPR011050">
    <property type="entry name" value="Pectin_lyase_fold/virulence"/>
</dbReference>
<dbReference type="Pfam" id="PF12218">
    <property type="entry name" value="End_N_terminal"/>
    <property type="match status" value="1"/>
</dbReference>
<dbReference type="SUPFAM" id="SSF51126">
    <property type="entry name" value="Pectin lyase-like"/>
    <property type="match status" value="1"/>
</dbReference>
<proteinExistence type="predicted"/>
<dbReference type="KEGG" id="bct:GEM_2759"/>
<name>A0A9W3K1E9_BURCE</name>
<dbReference type="PROSITE" id="PS51318">
    <property type="entry name" value="TAT"/>
    <property type="match status" value="1"/>
</dbReference>
<evidence type="ECO:0000259" key="3">
    <source>
        <dbReference type="Pfam" id="PF12218"/>
    </source>
</evidence>
<sequence>MSNTRRKILAALANTLVGGTAVLAAFARAADAATVDSTVDHSNRALDPVDFGAKGDGVIDDTQALLRLAAMPAALRIDGQGRTYVVSQPITFSRQVDLKIRLKASGAFPQGGNMLVVGADQSVIDIDVDGNTRSLVGVKVSGSGVRGRVRGDNIYGSDVKVGGGMQSVLFVTGNNCRIDVHGENLLSASATNPSVPRVLSTGAVTGCVFGSVTGNNVTALWINQAGEVTVNFLRAYKCGNNGIYDIAAGGKIKVGTAIFEDDLDLNLQTVVSESDVSIGSLIVRDVWGYAAVDKGGNLKIGHYSIQNRASRKAHQVAVAREKATTCEIEIGDVTGTYMLTAASNGGGVFQFYDGNISALKVGRIKLELLYGAGSTTELFRQTSGHGACEIGDLALTLTDTTGRLTPATVLSWNFPNYDKPSYLNHCSLVSSSATLRVRNVAQPNMKTMDVELLRSDGSILSSPTPISPRKPAPLSRDRRTEGPDYRKDGHD</sequence>
<dbReference type="InterPro" id="IPR024429">
    <property type="entry name" value="Endosialidase_N-extension"/>
</dbReference>
<feature type="region of interest" description="Disordered" evidence="1">
    <location>
        <begin position="457"/>
        <end position="491"/>
    </location>
</feature>
<feature type="signal peptide" evidence="2">
    <location>
        <begin position="1"/>
        <end position="29"/>
    </location>
</feature>
<dbReference type="InterPro" id="IPR012334">
    <property type="entry name" value="Pectin_lyas_fold"/>
</dbReference>
<dbReference type="Proteomes" id="UP000032866">
    <property type="component" value="Chromosome 1"/>
</dbReference>
<dbReference type="Gene3D" id="2.160.20.10">
    <property type="entry name" value="Single-stranded right-handed beta-helix, Pectin lyase-like"/>
    <property type="match status" value="1"/>
</dbReference>
<gene>
    <name evidence="4" type="ORF">GEM_2759</name>
</gene>
<reference evidence="4 5" key="1">
    <citation type="journal article" date="2012" name="J. Bacteriol.">
        <title>Complete Genome Sequence of Burkholderia sp. Strain GG4, a Betaproteobacterium That Reduces 3-Oxo-N-Acylhomoserine Lactones and Produces Different N-Acylhomoserine Lactones.</title>
        <authorList>
            <person name="Hong K.W."/>
            <person name="Koh C.L."/>
            <person name="Sam C.K."/>
            <person name="Yin W.F."/>
            <person name="Chan K.G."/>
        </authorList>
    </citation>
    <scope>NUCLEOTIDE SEQUENCE [LARGE SCALE GENOMIC DNA]</scope>
    <source>
        <strain evidence="4 5">GG4</strain>
    </source>
</reference>
<dbReference type="AlphaFoldDB" id="A0A9W3K1E9"/>
<accession>A0A9W3K1E9</accession>
<organism evidence="4 5">
    <name type="scientific">Burkholderia cepacia GG4</name>
    <dbReference type="NCBI Taxonomy" id="1009846"/>
    <lineage>
        <taxon>Bacteria</taxon>
        <taxon>Pseudomonadati</taxon>
        <taxon>Pseudomonadota</taxon>
        <taxon>Betaproteobacteria</taxon>
        <taxon>Burkholderiales</taxon>
        <taxon>Burkholderiaceae</taxon>
        <taxon>Burkholderia</taxon>
        <taxon>Burkholderia cepacia complex</taxon>
    </lineage>
</organism>
<feature type="chain" id="PRO_5040877947" description="Endosialidase N-terminal extension domain-containing protein" evidence="2">
    <location>
        <begin position="30"/>
        <end position="491"/>
    </location>
</feature>
<protein>
    <recommendedName>
        <fullName evidence="3">Endosialidase N-terminal extension domain-containing protein</fullName>
    </recommendedName>
</protein>
<feature type="domain" description="Endosialidase N-terminal extension" evidence="3">
    <location>
        <begin position="53"/>
        <end position="88"/>
    </location>
</feature>
<evidence type="ECO:0000313" key="5">
    <source>
        <dbReference type="Proteomes" id="UP000032866"/>
    </source>
</evidence>
<evidence type="ECO:0000313" key="4">
    <source>
        <dbReference type="EMBL" id="AFQ49157.1"/>
    </source>
</evidence>
<dbReference type="EMBL" id="CP003774">
    <property type="protein sequence ID" value="AFQ49157.1"/>
    <property type="molecule type" value="Genomic_DNA"/>
</dbReference>
<evidence type="ECO:0000256" key="1">
    <source>
        <dbReference type="SAM" id="MobiDB-lite"/>
    </source>
</evidence>
<dbReference type="InterPro" id="IPR006311">
    <property type="entry name" value="TAT_signal"/>
</dbReference>
<feature type="compositionally biased region" description="Basic and acidic residues" evidence="1">
    <location>
        <begin position="475"/>
        <end position="491"/>
    </location>
</feature>
<evidence type="ECO:0000256" key="2">
    <source>
        <dbReference type="SAM" id="SignalP"/>
    </source>
</evidence>